<organism evidence="1">
    <name type="scientific">hydrothermal vent metagenome</name>
    <dbReference type="NCBI Taxonomy" id="652676"/>
    <lineage>
        <taxon>unclassified sequences</taxon>
        <taxon>metagenomes</taxon>
        <taxon>ecological metagenomes</taxon>
    </lineage>
</organism>
<dbReference type="EMBL" id="UOFH01000126">
    <property type="protein sequence ID" value="VAW60168.1"/>
    <property type="molecule type" value="Genomic_DNA"/>
</dbReference>
<feature type="non-terminal residue" evidence="1">
    <location>
        <position position="25"/>
    </location>
</feature>
<sequence length="25" mass="2850">MSAESTVPDIEIVKKYLLQLQNNIC</sequence>
<reference evidence="1" key="1">
    <citation type="submission" date="2018-06" db="EMBL/GenBank/DDBJ databases">
        <authorList>
            <person name="Zhirakovskaya E."/>
        </authorList>
    </citation>
    <scope>NUCLEOTIDE SEQUENCE</scope>
</reference>
<dbReference type="AlphaFoldDB" id="A0A3B0WVV3"/>
<evidence type="ECO:0000313" key="1">
    <source>
        <dbReference type="EMBL" id="VAW60168.1"/>
    </source>
</evidence>
<accession>A0A3B0WVV3</accession>
<name>A0A3B0WVV3_9ZZZZ</name>
<proteinExistence type="predicted"/>
<gene>
    <name evidence="1" type="ORF">MNBD_GAMMA08-2173</name>
</gene>
<protein>
    <submittedName>
        <fullName evidence="1">Uncharacterized protein</fullName>
    </submittedName>
</protein>